<name>A0AAV5WWW6_9BILA</name>
<sequence>EALNSTLSVAQSQTEGDGTEEEATNDGEGETMKSPLATRKSSLTEHDRSSMLWDLINTPPSPVKNRNES</sequence>
<gene>
    <name evidence="2" type="ORF">PFISCL1PPCAC_26412</name>
</gene>
<evidence type="ECO:0000256" key="1">
    <source>
        <dbReference type="SAM" id="MobiDB-lite"/>
    </source>
</evidence>
<proteinExistence type="predicted"/>
<keyword evidence="3" id="KW-1185">Reference proteome</keyword>
<protein>
    <submittedName>
        <fullName evidence="2">Uncharacterized protein</fullName>
    </submittedName>
</protein>
<organism evidence="2 3">
    <name type="scientific">Pristionchus fissidentatus</name>
    <dbReference type="NCBI Taxonomy" id="1538716"/>
    <lineage>
        <taxon>Eukaryota</taxon>
        <taxon>Metazoa</taxon>
        <taxon>Ecdysozoa</taxon>
        <taxon>Nematoda</taxon>
        <taxon>Chromadorea</taxon>
        <taxon>Rhabditida</taxon>
        <taxon>Rhabditina</taxon>
        <taxon>Diplogasteromorpha</taxon>
        <taxon>Diplogasteroidea</taxon>
        <taxon>Neodiplogasteridae</taxon>
        <taxon>Pristionchus</taxon>
    </lineage>
</organism>
<feature type="non-terminal residue" evidence="2">
    <location>
        <position position="1"/>
    </location>
</feature>
<feature type="compositionally biased region" description="Acidic residues" evidence="1">
    <location>
        <begin position="17"/>
        <end position="29"/>
    </location>
</feature>
<evidence type="ECO:0000313" key="3">
    <source>
        <dbReference type="Proteomes" id="UP001432322"/>
    </source>
</evidence>
<feature type="compositionally biased region" description="Polar residues" evidence="1">
    <location>
        <begin position="1"/>
        <end position="16"/>
    </location>
</feature>
<reference evidence="2" key="1">
    <citation type="submission" date="2023-10" db="EMBL/GenBank/DDBJ databases">
        <title>Genome assembly of Pristionchus species.</title>
        <authorList>
            <person name="Yoshida K."/>
            <person name="Sommer R.J."/>
        </authorList>
    </citation>
    <scope>NUCLEOTIDE SEQUENCE</scope>
    <source>
        <strain evidence="2">RS5133</strain>
    </source>
</reference>
<feature type="non-terminal residue" evidence="2">
    <location>
        <position position="69"/>
    </location>
</feature>
<feature type="region of interest" description="Disordered" evidence="1">
    <location>
        <begin position="1"/>
        <end position="69"/>
    </location>
</feature>
<dbReference type="Proteomes" id="UP001432322">
    <property type="component" value="Unassembled WGS sequence"/>
</dbReference>
<comment type="caution">
    <text evidence="2">The sequence shown here is derived from an EMBL/GenBank/DDBJ whole genome shotgun (WGS) entry which is preliminary data.</text>
</comment>
<evidence type="ECO:0000313" key="2">
    <source>
        <dbReference type="EMBL" id="GMT35115.1"/>
    </source>
</evidence>
<dbReference type="AlphaFoldDB" id="A0AAV5WWW6"/>
<dbReference type="EMBL" id="BTSY01000007">
    <property type="protein sequence ID" value="GMT35115.1"/>
    <property type="molecule type" value="Genomic_DNA"/>
</dbReference>
<accession>A0AAV5WWW6</accession>